<dbReference type="Pfam" id="PF00926">
    <property type="entry name" value="DHBP_synthase"/>
    <property type="match status" value="1"/>
</dbReference>
<comment type="cofactor">
    <cofactor evidence="2">
        <name>Mg(2+)</name>
        <dbReference type="ChEBI" id="CHEBI:18420"/>
    </cofactor>
</comment>
<evidence type="ECO:0000256" key="4">
    <source>
        <dbReference type="ARBA" id="ARBA00022619"/>
    </source>
</evidence>
<dbReference type="RefSeq" id="XP_014680346.1">
    <property type="nucleotide sequence ID" value="XM_014824860.1"/>
</dbReference>
<proteinExistence type="predicted"/>
<dbReference type="InterPro" id="IPR017945">
    <property type="entry name" value="DHBP_synth_RibB-like_a/b_dom"/>
</dbReference>
<keyword evidence="6" id="KW-0460">Magnesium</keyword>
<evidence type="ECO:0000313" key="9">
    <source>
        <dbReference type="Proteomes" id="UP000695022"/>
    </source>
</evidence>
<evidence type="ECO:0000256" key="7">
    <source>
        <dbReference type="ARBA" id="ARBA00023211"/>
    </source>
</evidence>
<dbReference type="PANTHER" id="PTHR21327">
    <property type="entry name" value="GTP CYCLOHYDROLASE II-RELATED"/>
    <property type="match status" value="1"/>
</dbReference>
<dbReference type="Proteomes" id="UP000695022">
    <property type="component" value="Unplaced"/>
</dbReference>
<organism evidence="9 10">
    <name type="scientific">Priapulus caudatus</name>
    <name type="common">Priapulid worm</name>
    <dbReference type="NCBI Taxonomy" id="37621"/>
    <lineage>
        <taxon>Eukaryota</taxon>
        <taxon>Metazoa</taxon>
        <taxon>Ecdysozoa</taxon>
        <taxon>Scalidophora</taxon>
        <taxon>Priapulida</taxon>
        <taxon>Priapulimorpha</taxon>
        <taxon>Priapulimorphida</taxon>
        <taxon>Priapulidae</taxon>
        <taxon>Priapulus</taxon>
    </lineage>
</organism>
<sequence>EGDLLMAAEAINADAINFMARYGRGLICLTLSEQRCQQLRLPLMVGDNQAHLETNFTVSIEAAEGVTTGISALDRATHCAPAS</sequence>
<dbReference type="InterPro" id="IPR000422">
    <property type="entry name" value="DHBP_synthase_RibB"/>
</dbReference>
<dbReference type="Gene3D" id="3.90.870.10">
    <property type="entry name" value="DHBP synthase"/>
    <property type="match status" value="1"/>
</dbReference>
<evidence type="ECO:0000256" key="5">
    <source>
        <dbReference type="ARBA" id="ARBA00022723"/>
    </source>
</evidence>
<comment type="cofactor">
    <cofactor evidence="1">
        <name>Mn(2+)</name>
        <dbReference type="ChEBI" id="CHEBI:29035"/>
    </cofactor>
</comment>
<keyword evidence="9" id="KW-1185">Reference proteome</keyword>
<evidence type="ECO:0000313" key="10">
    <source>
        <dbReference type="RefSeq" id="XP_014680346.1"/>
    </source>
</evidence>
<name>A0ABM1F7C5_PRICU</name>
<gene>
    <name evidence="10" type="primary">LOC106820334</name>
</gene>
<keyword evidence="8" id="KW-0456">Lyase</keyword>
<evidence type="ECO:0000256" key="3">
    <source>
        <dbReference type="ARBA" id="ARBA00005104"/>
    </source>
</evidence>
<dbReference type="GeneID" id="106820334"/>
<keyword evidence="7" id="KW-0464">Manganese</keyword>
<keyword evidence="4" id="KW-0686">Riboflavin biosynthesis</keyword>
<dbReference type="SUPFAM" id="SSF55821">
    <property type="entry name" value="YrdC/RibB"/>
    <property type="match status" value="1"/>
</dbReference>
<dbReference type="PANTHER" id="PTHR21327:SF34">
    <property type="entry name" value="3,4-DIHYDROXY-2-BUTANONE 4-PHOSPHATE SYNTHASE"/>
    <property type="match status" value="1"/>
</dbReference>
<evidence type="ECO:0000256" key="1">
    <source>
        <dbReference type="ARBA" id="ARBA00001936"/>
    </source>
</evidence>
<comment type="pathway">
    <text evidence="3">Cofactor biosynthesis; riboflavin biosynthesis.</text>
</comment>
<reference evidence="10" key="1">
    <citation type="submission" date="2025-08" db="UniProtKB">
        <authorList>
            <consortium name="RefSeq"/>
        </authorList>
    </citation>
    <scope>IDENTIFICATION</scope>
</reference>
<accession>A0ABM1F7C5</accession>
<evidence type="ECO:0000256" key="8">
    <source>
        <dbReference type="ARBA" id="ARBA00023239"/>
    </source>
</evidence>
<evidence type="ECO:0000256" key="2">
    <source>
        <dbReference type="ARBA" id="ARBA00001946"/>
    </source>
</evidence>
<evidence type="ECO:0000256" key="6">
    <source>
        <dbReference type="ARBA" id="ARBA00022842"/>
    </source>
</evidence>
<keyword evidence="5" id="KW-0479">Metal-binding</keyword>
<protein>
    <submittedName>
        <fullName evidence="10">3,4-dihydroxy-2-butanone 4-phosphate synthase-like</fullName>
    </submittedName>
</protein>
<feature type="non-terminal residue" evidence="10">
    <location>
        <position position="1"/>
    </location>
</feature>